<dbReference type="Pfam" id="PF07702">
    <property type="entry name" value="UTRA"/>
    <property type="match status" value="1"/>
</dbReference>
<dbReference type="PANTHER" id="PTHR44846:SF12">
    <property type="entry name" value="HTH-TYPE TRANSCRIPTIONAL REGULATOR TRER"/>
    <property type="match status" value="1"/>
</dbReference>
<dbReference type="InterPro" id="IPR036388">
    <property type="entry name" value="WH-like_DNA-bd_sf"/>
</dbReference>
<name>H3NRA9_9FIRM</name>
<dbReference type="GO" id="GO:0003700">
    <property type="term" value="F:DNA-binding transcription factor activity"/>
    <property type="evidence" value="ECO:0007669"/>
    <property type="project" value="InterPro"/>
</dbReference>
<gene>
    <name evidence="5" type="ORF">HMPREF9709_01870</name>
</gene>
<keyword evidence="6" id="KW-1185">Reference proteome</keyword>
<dbReference type="Gene3D" id="3.40.1410.10">
    <property type="entry name" value="Chorismate lyase-like"/>
    <property type="match status" value="1"/>
</dbReference>
<dbReference type="InterPro" id="IPR000524">
    <property type="entry name" value="Tscrpt_reg_HTH_GntR"/>
</dbReference>
<keyword evidence="3" id="KW-0804">Transcription</keyword>
<evidence type="ECO:0000259" key="4">
    <source>
        <dbReference type="PROSITE" id="PS50949"/>
    </source>
</evidence>
<dbReference type="Proteomes" id="UP000004191">
    <property type="component" value="Unassembled WGS sequence"/>
</dbReference>
<dbReference type="InterPro" id="IPR028978">
    <property type="entry name" value="Chorismate_lyase_/UTRA_dom_sf"/>
</dbReference>
<dbReference type="PROSITE" id="PS50949">
    <property type="entry name" value="HTH_GNTR"/>
    <property type="match status" value="1"/>
</dbReference>
<dbReference type="eggNOG" id="COG2188">
    <property type="taxonomic scope" value="Bacteria"/>
</dbReference>
<dbReference type="GeneID" id="96999773"/>
<dbReference type="GO" id="GO:0045892">
    <property type="term" value="P:negative regulation of DNA-templated transcription"/>
    <property type="evidence" value="ECO:0007669"/>
    <property type="project" value="TreeGrafter"/>
</dbReference>
<evidence type="ECO:0000313" key="6">
    <source>
        <dbReference type="Proteomes" id="UP000004191"/>
    </source>
</evidence>
<reference evidence="5 6" key="1">
    <citation type="submission" date="2012-01" db="EMBL/GenBank/DDBJ databases">
        <title>The Genome Sequence of Helcococcus kunzii ATCC 51366.</title>
        <authorList>
            <consortium name="The Broad Institute Genome Sequencing Platform"/>
            <person name="Earl A."/>
            <person name="Ward D."/>
            <person name="Feldgarden M."/>
            <person name="Gevers D."/>
            <person name="Huys G."/>
            <person name="Young S.K."/>
            <person name="Zeng Q."/>
            <person name="Gargeya S."/>
            <person name="Fitzgerald M."/>
            <person name="Haas B."/>
            <person name="Abouelleil A."/>
            <person name="Alvarado L."/>
            <person name="Arachchi H.M."/>
            <person name="Berlin A."/>
            <person name="Chapman S.B."/>
            <person name="Gearin G."/>
            <person name="Goldberg J."/>
            <person name="Griggs A."/>
            <person name="Gujja S."/>
            <person name="Hansen M."/>
            <person name="Heiman D."/>
            <person name="Howarth C."/>
            <person name="Larimer J."/>
            <person name="Lui A."/>
            <person name="MacDonald P.J.P."/>
            <person name="McCowen C."/>
            <person name="Montmayeur A."/>
            <person name="Murphy C."/>
            <person name="Neiman D."/>
            <person name="Pearson M."/>
            <person name="Priest M."/>
            <person name="Roberts A."/>
            <person name="Saif S."/>
            <person name="Shea T."/>
            <person name="Sisk P."/>
            <person name="Stolte C."/>
            <person name="Sykes S."/>
            <person name="Wortman J."/>
            <person name="Nusbaum C."/>
            <person name="Birren B."/>
        </authorList>
    </citation>
    <scope>NUCLEOTIDE SEQUENCE [LARGE SCALE GENOMIC DNA]</scope>
    <source>
        <strain evidence="5 6">ATCC 51366</strain>
    </source>
</reference>
<accession>H3NRA9</accession>
<dbReference type="RefSeq" id="WP_005399382.1">
    <property type="nucleotide sequence ID" value="NZ_JH601089.1"/>
</dbReference>
<dbReference type="EMBL" id="AGEI01000039">
    <property type="protein sequence ID" value="EHR31627.1"/>
    <property type="molecule type" value="Genomic_DNA"/>
</dbReference>
<dbReference type="SUPFAM" id="SSF46785">
    <property type="entry name" value="Winged helix' DNA-binding domain"/>
    <property type="match status" value="1"/>
</dbReference>
<dbReference type="PANTHER" id="PTHR44846">
    <property type="entry name" value="MANNOSYL-D-GLYCERATE TRANSPORT/METABOLISM SYSTEM REPRESSOR MNGR-RELATED"/>
    <property type="match status" value="1"/>
</dbReference>
<dbReference type="PRINTS" id="PR00035">
    <property type="entry name" value="HTHGNTR"/>
</dbReference>
<dbReference type="InterPro" id="IPR036390">
    <property type="entry name" value="WH_DNA-bd_sf"/>
</dbReference>
<dbReference type="SMART" id="SM00866">
    <property type="entry name" value="UTRA"/>
    <property type="match status" value="1"/>
</dbReference>
<dbReference type="OrthoDB" id="9815017at2"/>
<evidence type="ECO:0000256" key="3">
    <source>
        <dbReference type="ARBA" id="ARBA00023163"/>
    </source>
</evidence>
<evidence type="ECO:0000256" key="2">
    <source>
        <dbReference type="ARBA" id="ARBA00023125"/>
    </source>
</evidence>
<keyword evidence="2" id="KW-0238">DNA-binding</keyword>
<dbReference type="GO" id="GO:0003677">
    <property type="term" value="F:DNA binding"/>
    <property type="evidence" value="ECO:0007669"/>
    <property type="project" value="UniProtKB-KW"/>
</dbReference>
<evidence type="ECO:0000313" key="5">
    <source>
        <dbReference type="EMBL" id="EHR31627.1"/>
    </source>
</evidence>
<protein>
    <submittedName>
        <fullName evidence="5">Trehalose operon repressor</fullName>
    </submittedName>
</protein>
<dbReference type="SUPFAM" id="SSF64288">
    <property type="entry name" value="Chorismate lyase-like"/>
    <property type="match status" value="1"/>
</dbReference>
<dbReference type="HOGENOM" id="CLU_063236_5_2_9"/>
<keyword evidence="1" id="KW-0805">Transcription regulation</keyword>
<dbReference type="STRING" id="883114.HMPREF9709_01870"/>
<feature type="domain" description="HTH gntR-type" evidence="4">
    <location>
        <begin position="2"/>
        <end position="70"/>
    </location>
</feature>
<sequence length="231" mass="27083">MVALYKQIYKDIKNDIDSKKLKVGEYIPSESQLQMKYKCSRDTVRKATAMLEQENYINKSRGKQATVKLRNKYTFPASKIESFKELNKKDKLNAKTKLISLEYNYKENNDFSSKFDNCVKIVRVRSIENENIVLDIDYLDADKIQGLTRKVCENSIYEFIETNLGIKIGYSKKIVTVEKPTSVDYELLNLSENDLLVNVTSYTFTKDNELFQATISKHRYDKFRFETYATR</sequence>
<evidence type="ECO:0000256" key="1">
    <source>
        <dbReference type="ARBA" id="ARBA00023015"/>
    </source>
</evidence>
<proteinExistence type="predicted"/>
<dbReference type="InterPro" id="IPR050679">
    <property type="entry name" value="Bact_HTH_transcr_reg"/>
</dbReference>
<organism evidence="5 6">
    <name type="scientific">Helcococcus kunzii ATCC 51366</name>
    <dbReference type="NCBI Taxonomy" id="883114"/>
    <lineage>
        <taxon>Bacteria</taxon>
        <taxon>Bacillati</taxon>
        <taxon>Bacillota</taxon>
        <taxon>Tissierellia</taxon>
        <taxon>Tissierellales</taxon>
        <taxon>Peptoniphilaceae</taxon>
        <taxon>Helcococcus</taxon>
    </lineage>
</organism>
<dbReference type="Pfam" id="PF00392">
    <property type="entry name" value="GntR"/>
    <property type="match status" value="1"/>
</dbReference>
<dbReference type="InterPro" id="IPR011663">
    <property type="entry name" value="UTRA"/>
</dbReference>
<dbReference type="AlphaFoldDB" id="H3NRA9"/>
<dbReference type="CDD" id="cd07377">
    <property type="entry name" value="WHTH_GntR"/>
    <property type="match status" value="1"/>
</dbReference>
<comment type="caution">
    <text evidence="5">The sequence shown here is derived from an EMBL/GenBank/DDBJ whole genome shotgun (WGS) entry which is preliminary data.</text>
</comment>
<dbReference type="SMART" id="SM00345">
    <property type="entry name" value="HTH_GNTR"/>
    <property type="match status" value="1"/>
</dbReference>
<dbReference type="Gene3D" id="1.10.10.10">
    <property type="entry name" value="Winged helix-like DNA-binding domain superfamily/Winged helix DNA-binding domain"/>
    <property type="match status" value="1"/>
</dbReference>